<keyword evidence="1" id="KW-0812">Transmembrane</keyword>
<keyword evidence="1" id="KW-0472">Membrane</keyword>
<sequence length="495" mass="58192">MDNVQIKTPTNELVIDKNVYILLGVAILIVIMIIVIYYLYKWYSNKTEADEEYDKSKTDLKIALNATSNKAIMDYLNTLKVVQGSDIHNMEQKLTVLINKLHKEHTNEIAKNKREITSNGNSVRFNRTRITDNKNKINRLKSDVNFIRRSINYDTTKILIRFIDQYKNKRPMSSKDERDLILDSQLFGLLSKDVYKLFDRYSDTPDLFVKNHLDDLLNCTYLILSSFQIGNYIDDSVFKLHTKTNYNSKIPPLFTYILKHNADIDMTNHATFFVRDYLPTLLQYIVANTTTIFNQVDELMINYYKTIPKVEFFNEFLISEEVSQIHQLLDNDEHLFTKIARATLASKMSSKLMDWKTYKQELLKSKEFTPATFRVLFVLIPEYLIMMKYQHSENKYARYIESEYFLYMPEDFLNQTNILNFSTILELFKCDFVNNTNTTLKKTLSDGFSKIFSDKRTTFEDVIEQYNSVVEDNQSIVADGIVVFDDFVCSKTIQE</sequence>
<proteinExistence type="predicted"/>
<reference evidence="2" key="1">
    <citation type="submission" date="2020-06" db="EMBL/GenBank/DDBJ databases">
        <title>Lateral gene transfer of anion-conducting channel rhodopsins between green algae and giant viruses.</title>
        <authorList>
            <person name="Rozenberg A."/>
            <person name="Oppermann J."/>
            <person name="Wietek J."/>
            <person name="Fernandez Lahore R.G."/>
            <person name="Sandaa R.-A."/>
            <person name="Bratbak G."/>
            <person name="Hegemann P."/>
            <person name="Beja O."/>
        </authorList>
    </citation>
    <scope>NUCLEOTIDE SEQUENCE</scope>
    <source>
        <strain evidence="2">01B</strain>
    </source>
</reference>
<keyword evidence="3" id="KW-1185">Reference proteome</keyword>
<dbReference type="Proteomes" id="UP001162120">
    <property type="component" value="Segment"/>
</dbReference>
<name>A0A7M3UNM7_9VIRU</name>
<keyword evidence="1" id="KW-1133">Transmembrane helix</keyword>
<protein>
    <submittedName>
        <fullName evidence="2">Uncharacterized protein</fullName>
    </submittedName>
</protein>
<evidence type="ECO:0000313" key="3">
    <source>
        <dbReference type="Proteomes" id="UP001162120"/>
    </source>
</evidence>
<gene>
    <name evidence="2" type="ORF">HWQ62_00159</name>
</gene>
<feature type="transmembrane region" description="Helical" evidence="1">
    <location>
        <begin position="20"/>
        <end position="40"/>
    </location>
</feature>
<accession>A0A7M3UNM7</accession>
<dbReference type="EMBL" id="MT663534">
    <property type="protein sequence ID" value="QOI90296.1"/>
    <property type="molecule type" value="Genomic_DNA"/>
</dbReference>
<evidence type="ECO:0000313" key="2">
    <source>
        <dbReference type="EMBL" id="QOI90296.1"/>
    </source>
</evidence>
<evidence type="ECO:0000256" key="1">
    <source>
        <dbReference type="SAM" id="Phobius"/>
    </source>
</evidence>
<organism evidence="2 3">
    <name type="scientific">Pyramimonas orientalis virus 01B</name>
    <dbReference type="NCBI Taxonomy" id="3134525"/>
    <lineage>
        <taxon>Viruses</taxon>
        <taxon>Varidnaviria</taxon>
        <taxon>Bamfordvirae</taxon>
        <taxon>Nucleocytoviricota</taxon>
        <taxon>Megaviricetes</taxon>
        <taxon>Imitervirales</taxon>
        <taxon>Allomimiviridae</taxon>
        <taxon>Heliosvirus</taxon>
        <taxon>Heliosvirus raunefjordenense</taxon>
    </lineage>
</organism>